<dbReference type="InterPro" id="IPR037652">
    <property type="entry name" value="Mim2"/>
</dbReference>
<dbReference type="GO" id="GO:0005741">
    <property type="term" value="C:mitochondrial outer membrane"/>
    <property type="evidence" value="ECO:0007669"/>
    <property type="project" value="TreeGrafter"/>
</dbReference>
<evidence type="ECO:0000256" key="1">
    <source>
        <dbReference type="SAM" id="MobiDB-lite"/>
    </source>
</evidence>
<evidence type="ECO:0000313" key="3">
    <source>
        <dbReference type="Proteomes" id="UP000800041"/>
    </source>
</evidence>
<dbReference type="EMBL" id="ML977144">
    <property type="protein sequence ID" value="KAF1989749.1"/>
    <property type="molecule type" value="Genomic_DNA"/>
</dbReference>
<protein>
    <submittedName>
        <fullName evidence="2">Uncharacterized protein</fullName>
    </submittedName>
</protein>
<evidence type="ECO:0000313" key="2">
    <source>
        <dbReference type="EMBL" id="KAF1989749.1"/>
    </source>
</evidence>
<dbReference type="PANTHER" id="PTHR28230:SF1">
    <property type="entry name" value="MITOCHONDRIAL IMPORT PROTEIN 2"/>
    <property type="match status" value="1"/>
</dbReference>
<dbReference type="AlphaFoldDB" id="A0A6G1H9Q9"/>
<feature type="region of interest" description="Disordered" evidence="1">
    <location>
        <begin position="1"/>
        <end position="51"/>
    </location>
</feature>
<dbReference type="Pfam" id="PF19117">
    <property type="entry name" value="Mim2"/>
    <property type="match status" value="1"/>
</dbReference>
<accession>A0A6G1H9Q9</accession>
<name>A0A6G1H9Q9_9PEZI</name>
<reference evidence="2" key="1">
    <citation type="journal article" date="2020" name="Stud. Mycol.">
        <title>101 Dothideomycetes genomes: a test case for predicting lifestyles and emergence of pathogens.</title>
        <authorList>
            <person name="Haridas S."/>
            <person name="Albert R."/>
            <person name="Binder M."/>
            <person name="Bloem J."/>
            <person name="Labutti K."/>
            <person name="Salamov A."/>
            <person name="Andreopoulos B."/>
            <person name="Baker S."/>
            <person name="Barry K."/>
            <person name="Bills G."/>
            <person name="Bluhm B."/>
            <person name="Cannon C."/>
            <person name="Castanera R."/>
            <person name="Culley D."/>
            <person name="Daum C."/>
            <person name="Ezra D."/>
            <person name="Gonzalez J."/>
            <person name="Henrissat B."/>
            <person name="Kuo A."/>
            <person name="Liang C."/>
            <person name="Lipzen A."/>
            <person name="Lutzoni F."/>
            <person name="Magnuson J."/>
            <person name="Mondo S."/>
            <person name="Nolan M."/>
            <person name="Ohm R."/>
            <person name="Pangilinan J."/>
            <person name="Park H.-J."/>
            <person name="Ramirez L."/>
            <person name="Alfaro M."/>
            <person name="Sun H."/>
            <person name="Tritt A."/>
            <person name="Yoshinaga Y."/>
            <person name="Zwiers L.-H."/>
            <person name="Turgeon B."/>
            <person name="Goodwin S."/>
            <person name="Spatafora J."/>
            <person name="Crous P."/>
            <person name="Grigoriev I."/>
        </authorList>
    </citation>
    <scope>NUCLEOTIDE SEQUENCE</scope>
    <source>
        <strain evidence="2">CBS 113979</strain>
    </source>
</reference>
<sequence>MSTEPSDPGSSYVFHEPSPTQSGESDEIDSLPSTDVSSDLTEEEDSDAEREWRESLQQLELLLTMVLVPYIGKYFGRKAAYWGWAKFMTWNYPVEVVYTSPKTFKVAGAVEAAL</sequence>
<dbReference type="Proteomes" id="UP000800041">
    <property type="component" value="Unassembled WGS sequence"/>
</dbReference>
<proteinExistence type="predicted"/>
<keyword evidence="3" id="KW-1185">Reference proteome</keyword>
<dbReference type="GO" id="GO:0070096">
    <property type="term" value="P:mitochondrial outer membrane translocase complex assembly"/>
    <property type="evidence" value="ECO:0007669"/>
    <property type="project" value="InterPro"/>
</dbReference>
<organism evidence="2 3">
    <name type="scientific">Aulographum hederae CBS 113979</name>
    <dbReference type="NCBI Taxonomy" id="1176131"/>
    <lineage>
        <taxon>Eukaryota</taxon>
        <taxon>Fungi</taxon>
        <taxon>Dikarya</taxon>
        <taxon>Ascomycota</taxon>
        <taxon>Pezizomycotina</taxon>
        <taxon>Dothideomycetes</taxon>
        <taxon>Pleosporomycetidae</taxon>
        <taxon>Aulographales</taxon>
        <taxon>Aulographaceae</taxon>
    </lineage>
</organism>
<dbReference type="GO" id="GO:0045040">
    <property type="term" value="P:protein insertion into mitochondrial outer membrane"/>
    <property type="evidence" value="ECO:0007669"/>
    <property type="project" value="InterPro"/>
</dbReference>
<dbReference type="OrthoDB" id="5555533at2759"/>
<dbReference type="PANTHER" id="PTHR28230">
    <property type="entry name" value="CHROMOSOME 1, WHOLE GENOME SHOTGUN SEQUENCE"/>
    <property type="match status" value="1"/>
</dbReference>
<gene>
    <name evidence="2" type="ORF">K402DRAFT_418461</name>
</gene>